<dbReference type="SUPFAM" id="SSF63411">
    <property type="entry name" value="LuxS/MPP-like metallohydrolase"/>
    <property type="match status" value="4"/>
</dbReference>
<evidence type="ECO:0000313" key="12">
    <source>
        <dbReference type="EMBL" id="MDG4946288.1"/>
    </source>
</evidence>
<feature type="signal peptide" evidence="9">
    <location>
        <begin position="1"/>
        <end position="19"/>
    </location>
</feature>
<dbReference type="PANTHER" id="PTHR43690">
    <property type="entry name" value="NARDILYSIN"/>
    <property type="match status" value="1"/>
</dbReference>
<dbReference type="InterPro" id="IPR011249">
    <property type="entry name" value="Metalloenz_LuxS/M16"/>
</dbReference>
<evidence type="ECO:0000256" key="3">
    <source>
        <dbReference type="ARBA" id="ARBA00022670"/>
    </source>
</evidence>
<evidence type="ECO:0000313" key="13">
    <source>
        <dbReference type="Proteomes" id="UP001152599"/>
    </source>
</evidence>
<evidence type="ECO:0000256" key="5">
    <source>
        <dbReference type="ARBA" id="ARBA00022801"/>
    </source>
</evidence>
<feature type="domain" description="Peptidase M16 C-terminal" evidence="11">
    <location>
        <begin position="200"/>
        <end position="382"/>
    </location>
</feature>
<dbReference type="GO" id="GO:0004222">
    <property type="term" value="F:metalloendopeptidase activity"/>
    <property type="evidence" value="ECO:0007669"/>
    <property type="project" value="InterPro"/>
</dbReference>
<dbReference type="GO" id="GO:0006508">
    <property type="term" value="P:proteolysis"/>
    <property type="evidence" value="ECO:0007669"/>
    <property type="project" value="UniProtKB-KW"/>
</dbReference>
<keyword evidence="13" id="KW-1185">Reference proteome</keyword>
<proteinExistence type="inferred from homology"/>
<reference evidence="12" key="1">
    <citation type="submission" date="2022-07" db="EMBL/GenBank/DDBJ databases">
        <title>Description and genome-wide analysis of Profundicola chukchiensis gen. nov., sp. nov., marine bacteria isolated from bottom sediments of the Chukchi Sea.</title>
        <authorList>
            <person name="Romanenko L."/>
            <person name="Otstavnykh N."/>
            <person name="Kurilenko V."/>
            <person name="Eremeev V."/>
            <person name="Velansky P."/>
            <person name="Mikhailov V."/>
            <person name="Isaeva M."/>
        </authorList>
    </citation>
    <scope>NUCLEOTIDE SEQUENCE</scope>
    <source>
        <strain evidence="12">KMM 9713</strain>
    </source>
</reference>
<feature type="domain" description="Peptidase M16 N-terminal" evidence="10">
    <location>
        <begin position="42"/>
        <end position="182"/>
    </location>
</feature>
<comment type="cofactor">
    <cofactor evidence="1">
        <name>Zn(2+)</name>
        <dbReference type="ChEBI" id="CHEBI:29105"/>
    </cofactor>
</comment>
<dbReference type="Proteomes" id="UP001152599">
    <property type="component" value="Unassembled WGS sequence"/>
</dbReference>
<dbReference type="GO" id="GO:0046872">
    <property type="term" value="F:metal ion binding"/>
    <property type="evidence" value="ECO:0007669"/>
    <property type="project" value="UniProtKB-KW"/>
</dbReference>
<dbReference type="InterPro" id="IPR007863">
    <property type="entry name" value="Peptidase_M16_C"/>
</dbReference>
<protein>
    <submittedName>
        <fullName evidence="12">Insulinase family protein</fullName>
    </submittedName>
</protein>
<comment type="caution">
    <text evidence="12">The sequence shown here is derived from an EMBL/GenBank/DDBJ whole genome shotgun (WGS) entry which is preliminary data.</text>
</comment>
<dbReference type="AlphaFoldDB" id="A0A9X4RUM2"/>
<dbReference type="EMBL" id="JANCMU010000004">
    <property type="protein sequence ID" value="MDG4946288.1"/>
    <property type="molecule type" value="Genomic_DNA"/>
</dbReference>
<keyword evidence="6" id="KW-0862">Zinc</keyword>
<organism evidence="12 13">
    <name type="scientific">Profundicola chukchiensis</name>
    <dbReference type="NCBI Taxonomy" id="2961959"/>
    <lineage>
        <taxon>Bacteria</taxon>
        <taxon>Pseudomonadati</taxon>
        <taxon>Bacteroidota</taxon>
        <taxon>Flavobacteriia</taxon>
        <taxon>Flavobacteriales</taxon>
        <taxon>Weeksellaceae</taxon>
        <taxon>Profundicola</taxon>
    </lineage>
</organism>
<evidence type="ECO:0000256" key="9">
    <source>
        <dbReference type="SAM" id="SignalP"/>
    </source>
</evidence>
<dbReference type="InterPro" id="IPR001431">
    <property type="entry name" value="Pept_M16_Zn_BS"/>
</dbReference>
<name>A0A9X4RUM2_9FLAO</name>
<feature type="domain" description="Peptidase M16 C-terminal" evidence="11">
    <location>
        <begin position="694"/>
        <end position="860"/>
    </location>
</feature>
<gene>
    <name evidence="12" type="ORF">NMK71_07670</name>
</gene>
<evidence type="ECO:0000256" key="1">
    <source>
        <dbReference type="ARBA" id="ARBA00001947"/>
    </source>
</evidence>
<dbReference type="PROSITE" id="PS00143">
    <property type="entry name" value="INSULINASE"/>
    <property type="match status" value="1"/>
</dbReference>
<evidence type="ECO:0000256" key="2">
    <source>
        <dbReference type="ARBA" id="ARBA00007261"/>
    </source>
</evidence>
<keyword evidence="7" id="KW-0482">Metalloprotease</keyword>
<dbReference type="PANTHER" id="PTHR43690:SF34">
    <property type="entry name" value="ZINC PROTEASE PQQL-LIKE"/>
    <property type="match status" value="1"/>
</dbReference>
<keyword evidence="4" id="KW-0479">Metal-binding</keyword>
<sequence>MRKHILLLCCMMGIFLLQAQNIPLNPNVVYGKLDNGFTYYIEENTKPENRVELRLALNVGSIVEDDDQLGLAHFMEHMNFNGTKNFPGNQLVDSLQSIGVRFGQHLNAYTSFDETVYILPIPLEKPGNLDIGMKIMEDWAFNAILSDEEINKERGIILEELRLGLGADKRMLDEYLPKVLYQSRYAQRLPIGKKEIIENFDPEVIRRYHRDWHRPDLMAIIVVGDIDAKEMEQRIKSQFSKYKNPTQPRERIFYDVPNHKETLISVESDPEVSFSRVQLYYKDLGEPTAVKTESDYRRMLVKSLFSNMLNNRLKELSNSSNPPFTMAGSYHGGTWARSKEAYQSYAMTPEGGQLKALKILIEENERVKKFGFNESELERSKTEVLSWIEKAYENRDKTESRRKVNAYVNHFLEQTPAPGVEWEFSKYQEMLPGITLEEVNSLIQNFIRDENRVVVITGPEKETIKQPTEAEVLATLNSVDVASLEPYDDKIKITHLVENIPAKGKVVQTSSDEKLGTTTWVLSNGAKVTFKKTDFKNDEILFKAMRLGGSSTISDEVFLETQWAYSALAEAGLNGYSKTDLDKYMAGKQVYVSPFFGSTQVGFNGQSTPKDIETLFELIYANFTGLNKDKEAYEGYVSKQSSFYNNLSSQPQFYFMLEHAKFRMQNNPRSGNIIPLEEDWEKTNYELAYQVFTDKLKNAGDFNFYFIGNVDEAKLKELSEKYLAVLPAKGKKEIYKDLGYRSVSGTHKKEYKKGADPKSFVEITYEGETEYSEDEDLAMDALAEVIGIKLVEKLREDESGTYTSSVSGGLSSIPYGSYSFRIFFPCGPENVERLIQVSKEEIARVIENGPDANDLKKFKEAEINDYKEKEKINRTWMNVLSSENLNPGAKQRYLSFLDRLDKLTAKDVQNVAKKYLTRDYIQAVLYPEEMAEMPKVEEKTKVKAKITKDEVVKNYYQKIGGLKTLQNIKSTQMELDLLINGLNMDVKMLQSGEDKLKSVVSVMGQEIIAVVNGDDAYKIQGGQKMDMAPAEVEQNQKKFPAKMLMLPELENKVEAYQKGDKLYYVLESATEKLTFDATTGLLTERVDSLANTSSNYTDWKSYDGILYPSKTKIITAGQTLVQNVKTLKFNKNIPATEFQ</sequence>
<accession>A0A9X4RUM2</accession>
<dbReference type="Pfam" id="PF00675">
    <property type="entry name" value="Peptidase_M16"/>
    <property type="match status" value="1"/>
</dbReference>
<evidence type="ECO:0000259" key="10">
    <source>
        <dbReference type="Pfam" id="PF00675"/>
    </source>
</evidence>
<keyword evidence="5" id="KW-0378">Hydrolase</keyword>
<dbReference type="Gene3D" id="3.30.830.10">
    <property type="entry name" value="Metalloenzyme, LuxS/M16 peptidase-like"/>
    <property type="match status" value="4"/>
</dbReference>
<dbReference type="InterPro" id="IPR011765">
    <property type="entry name" value="Pept_M16_N"/>
</dbReference>
<dbReference type="Pfam" id="PF05193">
    <property type="entry name" value="Peptidase_M16_C"/>
    <property type="match status" value="2"/>
</dbReference>
<evidence type="ECO:0000256" key="6">
    <source>
        <dbReference type="ARBA" id="ARBA00022833"/>
    </source>
</evidence>
<keyword evidence="9" id="KW-0732">Signal</keyword>
<evidence type="ECO:0000256" key="7">
    <source>
        <dbReference type="ARBA" id="ARBA00023049"/>
    </source>
</evidence>
<dbReference type="InterPro" id="IPR050626">
    <property type="entry name" value="Peptidase_M16"/>
</dbReference>
<comment type="similarity">
    <text evidence="2 8">Belongs to the peptidase M16 family.</text>
</comment>
<evidence type="ECO:0000256" key="4">
    <source>
        <dbReference type="ARBA" id="ARBA00022723"/>
    </source>
</evidence>
<feature type="chain" id="PRO_5040998642" evidence="9">
    <location>
        <begin position="20"/>
        <end position="1139"/>
    </location>
</feature>
<keyword evidence="3" id="KW-0645">Protease</keyword>
<dbReference type="RefSeq" id="WP_304420728.1">
    <property type="nucleotide sequence ID" value="NZ_JANCMU010000004.1"/>
</dbReference>
<evidence type="ECO:0000259" key="11">
    <source>
        <dbReference type="Pfam" id="PF05193"/>
    </source>
</evidence>
<evidence type="ECO:0000256" key="8">
    <source>
        <dbReference type="RuleBase" id="RU004447"/>
    </source>
</evidence>